<feature type="transmembrane region" description="Helical" evidence="8">
    <location>
        <begin position="486"/>
        <end position="502"/>
    </location>
</feature>
<feature type="transmembrane region" description="Helical" evidence="8">
    <location>
        <begin position="116"/>
        <end position="134"/>
    </location>
</feature>
<proteinExistence type="inferred from homology"/>
<accession>A0A839Y9L6</accession>
<evidence type="ECO:0000259" key="9">
    <source>
        <dbReference type="Pfam" id="PF00361"/>
    </source>
</evidence>
<dbReference type="Proteomes" id="UP000580718">
    <property type="component" value="Unassembled WGS sequence"/>
</dbReference>
<dbReference type="RefSeq" id="WP_183514008.1">
    <property type="nucleotide sequence ID" value="NZ_JACIBU010000001.1"/>
</dbReference>
<feature type="compositionally biased region" description="Polar residues" evidence="7">
    <location>
        <begin position="529"/>
        <end position="538"/>
    </location>
</feature>
<dbReference type="PANTHER" id="PTHR43507">
    <property type="entry name" value="NADH-UBIQUINONE OXIDOREDUCTASE CHAIN 4"/>
    <property type="match status" value="1"/>
</dbReference>
<feature type="transmembrane region" description="Helical" evidence="8">
    <location>
        <begin position="416"/>
        <end position="436"/>
    </location>
</feature>
<evidence type="ECO:0000256" key="3">
    <source>
        <dbReference type="ARBA" id="ARBA00022692"/>
    </source>
</evidence>
<comment type="similarity">
    <text evidence="2">Belongs to the complex I subunit 4 family.</text>
</comment>
<dbReference type="GO" id="GO:0012505">
    <property type="term" value="C:endomembrane system"/>
    <property type="evidence" value="ECO:0007669"/>
    <property type="project" value="UniProtKB-SubCell"/>
</dbReference>
<evidence type="ECO:0000256" key="4">
    <source>
        <dbReference type="ARBA" id="ARBA00022989"/>
    </source>
</evidence>
<dbReference type="GO" id="GO:0048039">
    <property type="term" value="F:ubiquinone binding"/>
    <property type="evidence" value="ECO:0007669"/>
    <property type="project" value="TreeGrafter"/>
</dbReference>
<feature type="transmembrane region" description="Helical" evidence="8">
    <location>
        <begin position="282"/>
        <end position="303"/>
    </location>
</feature>
<gene>
    <name evidence="10" type="ORF">FHX36_003757</name>
</gene>
<feature type="transmembrane region" description="Helical" evidence="8">
    <location>
        <begin position="36"/>
        <end position="57"/>
    </location>
</feature>
<dbReference type="NCBIfam" id="TIGR01972">
    <property type="entry name" value="NDH_I_M"/>
    <property type="match status" value="1"/>
</dbReference>
<evidence type="ECO:0000256" key="1">
    <source>
        <dbReference type="ARBA" id="ARBA00004127"/>
    </source>
</evidence>
<feature type="transmembrane region" description="Helical" evidence="8">
    <location>
        <begin position="77"/>
        <end position="104"/>
    </location>
</feature>
<feature type="domain" description="NADH:quinone oxidoreductase/Mrp antiporter transmembrane" evidence="9">
    <location>
        <begin position="134"/>
        <end position="425"/>
    </location>
</feature>
<feature type="transmembrane region" description="Helical" evidence="8">
    <location>
        <begin position="310"/>
        <end position="331"/>
    </location>
</feature>
<dbReference type="EMBL" id="JACIBU010000001">
    <property type="protein sequence ID" value="MBB3678022.1"/>
    <property type="molecule type" value="Genomic_DNA"/>
</dbReference>
<dbReference type="GO" id="GO:0042773">
    <property type="term" value="P:ATP synthesis coupled electron transport"/>
    <property type="evidence" value="ECO:0007669"/>
    <property type="project" value="InterPro"/>
</dbReference>
<dbReference type="AlphaFoldDB" id="A0A839Y9L6"/>
<organism evidence="10 11">
    <name type="scientific">Modestobacter versicolor</name>
    <dbReference type="NCBI Taxonomy" id="429133"/>
    <lineage>
        <taxon>Bacteria</taxon>
        <taxon>Bacillati</taxon>
        <taxon>Actinomycetota</taxon>
        <taxon>Actinomycetes</taxon>
        <taxon>Geodermatophilales</taxon>
        <taxon>Geodermatophilaceae</taxon>
        <taxon>Modestobacter</taxon>
    </lineage>
</organism>
<keyword evidence="3 6" id="KW-0812">Transmembrane</keyword>
<feature type="transmembrane region" description="Helical" evidence="8">
    <location>
        <begin position="218"/>
        <end position="240"/>
    </location>
</feature>
<evidence type="ECO:0000313" key="10">
    <source>
        <dbReference type="EMBL" id="MBB3678022.1"/>
    </source>
</evidence>
<dbReference type="InterPro" id="IPR010227">
    <property type="entry name" value="NADH_Q_OxRdtase_chainM/4"/>
</dbReference>
<evidence type="ECO:0000256" key="2">
    <source>
        <dbReference type="ARBA" id="ARBA00009025"/>
    </source>
</evidence>
<keyword evidence="5 8" id="KW-0472">Membrane</keyword>
<keyword evidence="4 8" id="KW-1133">Transmembrane helix</keyword>
<dbReference type="InterPro" id="IPR001750">
    <property type="entry name" value="ND/Mrp_TM"/>
</dbReference>
<feature type="transmembrane region" description="Helical" evidence="8">
    <location>
        <begin position="6"/>
        <end position="24"/>
    </location>
</feature>
<feature type="region of interest" description="Disordered" evidence="7">
    <location>
        <begin position="519"/>
        <end position="538"/>
    </location>
</feature>
<evidence type="ECO:0000256" key="8">
    <source>
        <dbReference type="SAM" id="Phobius"/>
    </source>
</evidence>
<evidence type="ECO:0000256" key="7">
    <source>
        <dbReference type="SAM" id="MobiDB-lite"/>
    </source>
</evidence>
<dbReference type="PANTHER" id="PTHR43507:SF1">
    <property type="entry name" value="NADH-UBIQUINONE OXIDOREDUCTASE CHAIN 4"/>
    <property type="match status" value="1"/>
</dbReference>
<dbReference type="GO" id="GO:0015990">
    <property type="term" value="P:electron transport coupled proton transport"/>
    <property type="evidence" value="ECO:0007669"/>
    <property type="project" value="TreeGrafter"/>
</dbReference>
<evidence type="ECO:0000256" key="5">
    <source>
        <dbReference type="ARBA" id="ARBA00023136"/>
    </source>
</evidence>
<feature type="transmembrane region" description="Helical" evidence="8">
    <location>
        <begin position="252"/>
        <end position="270"/>
    </location>
</feature>
<evidence type="ECO:0000256" key="6">
    <source>
        <dbReference type="RuleBase" id="RU000320"/>
    </source>
</evidence>
<sequence>MADFPFLLVMIAVPAVGAAVVAALPPAREALARRLALAVSLVVLLLAVLATVAFDVGGDRFQLTTSVAWIPDFGVDFALGVDGIALSMLLLIGVLVPVVVGASWQETAAGTRSMRTYWAWLLLLESMMVGVFAATDVFLFYVFFEAMLVPMYFLIGSFGGPNRQYAAVKFFLYSLLGGLVMLASVIGLYVVSNSQLGEGTFAFDALRQLEIDPGVQKLLFLGFFVAFAIKAPLVPFHTWLPDAGAEAPIGSAVLLVGVLDKVGTFGFLRYCLPLFPDAARDLAPWVLVLAVVGVLYAALLAMGQSDMKRLVSYTSIAHFGFIALGIFAFSTEAATGAVLYMVNHGIATGLLFIVVGMVIVRGGSRQIRDYGGLAAKAPLLAGVFLLAGLASLALPGTNSFVSEFLVLLGSFPSEPVFTIIATAGIVLAALYVLLMYQRVFHGPPRGVLAPPDDAVPATGGGGSTAVLTAPAPARTSLVRDLSRRELAVVAPLVALVIGLGVYPQPLIDLVTPAVEATMSDVGADPGGSTPATTDEGTD</sequence>
<dbReference type="GO" id="GO:0008137">
    <property type="term" value="F:NADH dehydrogenase (ubiquinone) activity"/>
    <property type="evidence" value="ECO:0007669"/>
    <property type="project" value="InterPro"/>
</dbReference>
<dbReference type="Pfam" id="PF00361">
    <property type="entry name" value="Proton_antipo_M"/>
    <property type="match status" value="1"/>
</dbReference>
<dbReference type="NCBIfam" id="NF004500">
    <property type="entry name" value="PRK05846.1-4"/>
    <property type="match status" value="1"/>
</dbReference>
<protein>
    <submittedName>
        <fullName evidence="10">NADH-quinone oxidoreductase subunit M</fullName>
    </submittedName>
</protein>
<comment type="caution">
    <text evidence="10">The sequence shown here is derived from an EMBL/GenBank/DDBJ whole genome shotgun (WGS) entry which is preliminary data.</text>
</comment>
<feature type="transmembrane region" description="Helical" evidence="8">
    <location>
        <begin position="372"/>
        <end position="396"/>
    </location>
</feature>
<dbReference type="GO" id="GO:0003954">
    <property type="term" value="F:NADH dehydrogenase activity"/>
    <property type="evidence" value="ECO:0007669"/>
    <property type="project" value="TreeGrafter"/>
</dbReference>
<dbReference type="GO" id="GO:0016020">
    <property type="term" value="C:membrane"/>
    <property type="evidence" value="ECO:0007669"/>
    <property type="project" value="UniProtKB-SubCell"/>
</dbReference>
<dbReference type="InterPro" id="IPR003918">
    <property type="entry name" value="NADH_UbQ_OxRdtase"/>
</dbReference>
<evidence type="ECO:0000313" key="11">
    <source>
        <dbReference type="Proteomes" id="UP000580718"/>
    </source>
</evidence>
<feature type="transmembrane region" description="Helical" evidence="8">
    <location>
        <begin position="337"/>
        <end position="360"/>
    </location>
</feature>
<reference evidence="10 11" key="1">
    <citation type="submission" date="2020-08" db="EMBL/GenBank/DDBJ databases">
        <title>Sequencing the genomes of 1000 actinobacteria strains.</title>
        <authorList>
            <person name="Klenk H.-P."/>
        </authorList>
    </citation>
    <scope>NUCLEOTIDE SEQUENCE [LARGE SCALE GENOMIC DNA]</scope>
    <source>
        <strain evidence="10 11">DSM 16678</strain>
    </source>
</reference>
<name>A0A839Y9L6_9ACTN</name>
<dbReference type="PRINTS" id="PR01437">
    <property type="entry name" value="NUOXDRDTASE4"/>
</dbReference>
<feature type="transmembrane region" description="Helical" evidence="8">
    <location>
        <begin position="140"/>
        <end position="158"/>
    </location>
</feature>
<feature type="transmembrane region" description="Helical" evidence="8">
    <location>
        <begin position="170"/>
        <end position="191"/>
    </location>
</feature>
<comment type="subcellular location">
    <subcellularLocation>
        <location evidence="1">Endomembrane system</location>
        <topology evidence="1">Multi-pass membrane protein</topology>
    </subcellularLocation>
    <subcellularLocation>
        <location evidence="6">Membrane</location>
        <topology evidence="6">Multi-pass membrane protein</topology>
    </subcellularLocation>
</comment>